<accession>A0A8J3PLY2</accession>
<organism evidence="2 3">
    <name type="scientific">Planosporangium flavigriseum</name>
    <dbReference type="NCBI Taxonomy" id="373681"/>
    <lineage>
        <taxon>Bacteria</taxon>
        <taxon>Bacillati</taxon>
        <taxon>Actinomycetota</taxon>
        <taxon>Actinomycetes</taxon>
        <taxon>Micromonosporales</taxon>
        <taxon>Micromonosporaceae</taxon>
        <taxon>Planosporangium</taxon>
    </lineage>
</organism>
<name>A0A8J3PLY2_9ACTN</name>
<keyword evidence="3" id="KW-1185">Reference proteome</keyword>
<feature type="domain" description="Transposase putative helix-turn-helix" evidence="1">
    <location>
        <begin position="4"/>
        <end position="38"/>
    </location>
</feature>
<dbReference type="AlphaFoldDB" id="A0A8J3PLY2"/>
<dbReference type="Pfam" id="PF12323">
    <property type="entry name" value="HTH_OrfB_IS605"/>
    <property type="match status" value="1"/>
</dbReference>
<comment type="caution">
    <text evidence="2">The sequence shown here is derived from an EMBL/GenBank/DDBJ whole genome shotgun (WGS) entry which is preliminary data.</text>
</comment>
<gene>
    <name evidence="2" type="ORF">Pfl04_21330</name>
</gene>
<dbReference type="EMBL" id="BONU01000011">
    <property type="protein sequence ID" value="GIG73729.1"/>
    <property type="molecule type" value="Genomic_DNA"/>
</dbReference>
<evidence type="ECO:0000313" key="2">
    <source>
        <dbReference type="EMBL" id="GIG73729.1"/>
    </source>
</evidence>
<dbReference type="RefSeq" id="WP_203981304.1">
    <property type="nucleotide sequence ID" value="NZ_JAATVW010000002.1"/>
</dbReference>
<dbReference type="InterPro" id="IPR021027">
    <property type="entry name" value="Transposase_put_HTH"/>
</dbReference>
<protein>
    <recommendedName>
        <fullName evidence="1">Transposase putative helix-turn-helix domain-containing protein</fullName>
    </recommendedName>
</protein>
<evidence type="ECO:0000259" key="1">
    <source>
        <dbReference type="Pfam" id="PF12323"/>
    </source>
</evidence>
<sequence length="60" mass="6688">MVAVQAYRFALDLTPAQERAAWAHAGAARVAHNWSLARLGRLKLHEPCTWKCVMKGNGRT</sequence>
<dbReference type="Proteomes" id="UP000653674">
    <property type="component" value="Unassembled WGS sequence"/>
</dbReference>
<proteinExistence type="predicted"/>
<reference evidence="2" key="1">
    <citation type="submission" date="2021-01" db="EMBL/GenBank/DDBJ databases">
        <title>Whole genome shotgun sequence of Planosporangium flavigriseum NBRC 105377.</title>
        <authorList>
            <person name="Komaki H."/>
            <person name="Tamura T."/>
        </authorList>
    </citation>
    <scope>NUCLEOTIDE SEQUENCE</scope>
    <source>
        <strain evidence="2">NBRC 105377</strain>
    </source>
</reference>
<evidence type="ECO:0000313" key="3">
    <source>
        <dbReference type="Proteomes" id="UP000653674"/>
    </source>
</evidence>